<evidence type="ECO:0008006" key="3">
    <source>
        <dbReference type="Google" id="ProtNLM"/>
    </source>
</evidence>
<dbReference type="AlphaFoldDB" id="A0A0Q0UET2"/>
<sequence length="301" mass="32390">MRAYGLGPLPGTSMSEAAAMVLGETGDLVHLPQLPQRGIDSDPLGLTAALLPGIPVDRGPRGWVLRPGNLRLRDRWLRDLDCCQETWTDSKGMIVPPQVKVQLVGPWSLAAGLETPRGHRALTDSGALRDLTEAFIEAATEQAAEIARRFEARVLVQVDEPLLAQIAAGGLRGSHDFEQIAPIAQEKLGARLHSVFDSIEAETLLGLRGQRPPWRAIRRSQVSTVLLSHGAIRGTAQIDALGELLDSGMRLGLGVGDREVRTLIHEVSPADDAVDLFPEIPAEASLVEAARAYTEVSRLAS</sequence>
<keyword evidence="2" id="KW-1185">Reference proteome</keyword>
<reference evidence="1 2" key="1">
    <citation type="submission" date="2015-10" db="EMBL/GenBank/DDBJ databases">
        <title>Corynebacteirum lowii and Corynebacterium oculi species nova, derived from human clinical disease and and emended description of Corynebacterium mastiditis.</title>
        <authorList>
            <person name="Bernard K."/>
            <person name="Pacheco A.L."/>
            <person name="Mcdougall C."/>
            <person name="Burtx T."/>
            <person name="Weibe D."/>
            <person name="Tyler S."/>
            <person name="Olson A.B."/>
            <person name="Cnockaert M."/>
            <person name="Eguchi H."/>
            <person name="Kuwahara T."/>
            <person name="Nakayama-Imaohji H."/>
            <person name="Boudewijins M."/>
            <person name="Van Hoecke F."/>
            <person name="Bernier A.-M."/>
            <person name="Vandamme P."/>
        </authorList>
    </citation>
    <scope>NUCLEOTIDE SEQUENCE [LARGE SCALE GENOMIC DNA]</scope>
    <source>
        <strain evidence="1 2">NML 130206</strain>
    </source>
</reference>
<dbReference type="OrthoDB" id="5242426at2"/>
<dbReference type="EMBL" id="LKEV01000003">
    <property type="protein sequence ID" value="KQB86382.1"/>
    <property type="molecule type" value="Genomic_DNA"/>
</dbReference>
<protein>
    <recommendedName>
        <fullName evidence="3">Methionine synthase</fullName>
    </recommendedName>
</protein>
<proteinExistence type="predicted"/>
<dbReference type="InterPro" id="IPR038071">
    <property type="entry name" value="UROD/MetE-like_sf"/>
</dbReference>
<dbReference type="PATRIC" id="fig|1544413.3.peg.1310"/>
<dbReference type="STRING" id="1544413.Clow_01302"/>
<evidence type="ECO:0000313" key="2">
    <source>
        <dbReference type="Proteomes" id="UP000050488"/>
    </source>
</evidence>
<dbReference type="Gene3D" id="3.20.20.210">
    <property type="match status" value="1"/>
</dbReference>
<dbReference type="SUPFAM" id="SSF51726">
    <property type="entry name" value="UROD/MetE-like"/>
    <property type="match status" value="1"/>
</dbReference>
<evidence type="ECO:0000313" key="1">
    <source>
        <dbReference type="EMBL" id="KQB86382.1"/>
    </source>
</evidence>
<name>A0A0Q0UET2_9CORY</name>
<comment type="caution">
    <text evidence="1">The sequence shown here is derived from an EMBL/GenBank/DDBJ whole genome shotgun (WGS) entry which is preliminary data.</text>
</comment>
<dbReference type="RefSeq" id="WP_082418569.1">
    <property type="nucleotide sequence ID" value="NZ_JAUSQY010000001.1"/>
</dbReference>
<dbReference type="Proteomes" id="UP000050488">
    <property type="component" value="Unassembled WGS sequence"/>
</dbReference>
<accession>A0A0Q0UET2</accession>
<organism evidence="1 2">
    <name type="scientific">Corynebacterium lowii</name>
    <dbReference type="NCBI Taxonomy" id="1544413"/>
    <lineage>
        <taxon>Bacteria</taxon>
        <taxon>Bacillati</taxon>
        <taxon>Actinomycetota</taxon>
        <taxon>Actinomycetes</taxon>
        <taxon>Mycobacteriales</taxon>
        <taxon>Corynebacteriaceae</taxon>
        <taxon>Corynebacterium</taxon>
    </lineage>
</organism>
<gene>
    <name evidence="1" type="ORF">Clow_01302</name>
</gene>